<keyword evidence="9 14" id="KW-0067">ATP-binding</keyword>
<keyword evidence="10" id="KW-0175">Coiled coil</keyword>
<dbReference type="CDD" id="cd00082">
    <property type="entry name" value="HisKA"/>
    <property type="match status" value="1"/>
</dbReference>
<dbReference type="EMBL" id="JBHULI010000001">
    <property type="protein sequence ID" value="MFD2530836.1"/>
    <property type="molecule type" value="Genomic_DNA"/>
</dbReference>
<dbReference type="Gene3D" id="3.30.565.10">
    <property type="entry name" value="Histidine kinase-like ATPase, C-terminal domain"/>
    <property type="match status" value="1"/>
</dbReference>
<evidence type="ECO:0000256" key="4">
    <source>
        <dbReference type="ARBA" id="ARBA00022475"/>
    </source>
</evidence>
<dbReference type="InterPro" id="IPR036097">
    <property type="entry name" value="HisK_dim/P_sf"/>
</dbReference>
<feature type="domain" description="Histidine kinase" evidence="12">
    <location>
        <begin position="1081"/>
        <end position="1295"/>
    </location>
</feature>
<feature type="transmembrane region" description="Helical" evidence="11">
    <location>
        <begin position="790"/>
        <end position="810"/>
    </location>
</feature>
<dbReference type="PROSITE" id="PS50109">
    <property type="entry name" value="HIS_KIN"/>
    <property type="match status" value="1"/>
</dbReference>
<evidence type="ECO:0000256" key="1">
    <source>
        <dbReference type="ARBA" id="ARBA00000085"/>
    </source>
</evidence>
<comment type="caution">
    <text evidence="14">The sequence shown here is derived from an EMBL/GenBank/DDBJ whole genome shotgun (WGS) entry which is preliminary data.</text>
</comment>
<reference evidence="15" key="1">
    <citation type="journal article" date="2019" name="Int. J. Syst. Evol. Microbiol.">
        <title>The Global Catalogue of Microorganisms (GCM) 10K type strain sequencing project: providing services to taxonomists for standard genome sequencing and annotation.</title>
        <authorList>
            <consortium name="The Broad Institute Genomics Platform"/>
            <consortium name="The Broad Institute Genome Sequencing Center for Infectious Disease"/>
            <person name="Wu L."/>
            <person name="Ma J."/>
        </authorList>
    </citation>
    <scope>NUCLEOTIDE SEQUENCE [LARGE SCALE GENOMIC DNA]</scope>
    <source>
        <strain evidence="15">KCTC 52042</strain>
    </source>
</reference>
<dbReference type="Gene3D" id="6.10.340.10">
    <property type="match status" value="1"/>
</dbReference>
<feature type="transmembrane region" description="Helical" evidence="11">
    <location>
        <begin position="395"/>
        <end position="420"/>
    </location>
</feature>
<dbReference type="EC" id="2.7.13.3" evidence="3"/>
<evidence type="ECO:0000256" key="5">
    <source>
        <dbReference type="ARBA" id="ARBA00022553"/>
    </source>
</evidence>
<gene>
    <name evidence="14" type="ORF">ACFSVN_00070</name>
</gene>
<dbReference type="CDD" id="cd06225">
    <property type="entry name" value="HAMP"/>
    <property type="match status" value="1"/>
</dbReference>
<dbReference type="Gene3D" id="1.10.287.130">
    <property type="match status" value="1"/>
</dbReference>
<sequence>MSSAILKSPIQNKTWLLTLLLTLLALGYGLFEIWAEHSGPDESQKAVLANESINSALQQYSKFEADFLFQSNKFYESAKQQLEEGADLEFLTEVATKNHDFWGMSLFKDQELILWTDFGARNLPLNSDKIESGPFLTIDRENNVTFLSYRASLVIEDSDSASSYVLLTRKKIQQENILPIGNASELSPSNLFQIGYSYPVRFSFFEPPPQNPQFSSTLSTHSVDSVGVLYTLEEDFATYQNSKQNQFFIYRAIFYALLISLIALFLISFSRELSTWNSLFLKLFALISAWLFFSNIEYGVGWIELFSTIGGDDTFALTLLIRYCIHAVFIFLITLVCLKPLSSAKLNLEETSIIILPVINFFFGLLSSFLIFFFLTETYSLFLQSSIPVLDLEIFPGWLTLLFYVASGVFTISAITLLTLLGRFLLDLSQKLYFIPLGVMSLGFISGLLMVIGFKLYPAYSGWILLGAIFFFILILVSILLAFRRPKVISEGSRLRLFLLYSFIAVCISYVAVYQGYSDRLNDQMNQAAQLFIDEEATEAERIVRDLLTSLEQSVSVISAQDLTERPAFVANLFTQQTQRLISEEWERFSISTQLVNNEGEIIGEYSSNLDSPAWTRAFNMRSLVIPFQEEQIRINNLRPIVRERPLNEANSNYSSFRRAWIPLYERGNSNLRIGWILCSVYRERPQFEKPLRAVIAYESTKNWNASISITEYIDGRSARRNVVGPPLELPGYVQLSENLKEQIQRDSVVFRVSGNEQEQVRELFIATSNEQIIRAATKNPRIDNHLFSVLRFFFTVLIAGLFVLGTVFWKSDIHILGHNRRFRDRLIDRFIFASLICLMALITTTYYAIKDQNQKSVQDQLLSKLDNLTEAVSEFELQSSGGEQIPLNQLTSTLDADASLYKNKLVDISTTGQIYSQHLIPRLIPWSVYESIYFKGNAQVTRKVVLGDQQLLIGYQPWIDKDSKIAGVVSIPTFLEAPKFIEQVLSTTSFLLGLYVIIFGLFILGAALISTQLTTPLEALREGLKKISGGDLETTLPVKSQDEIGSLTNAYNVMVYRLKDLQNDLAKAEREAAWKEMAQQVAHEIKNPLTPMKLNLQHLERQLKTSGEDFNELKPNIEKIAANMIGQIESLNRIASDFSKFARPTEQEFSPVEMNGLLTSIAELYAAEESVTIKTQLFGEELWVQGAEDELRRVFVNLVKNALEAINNEGRITLSSELDKDRNSIFIHVEDNGSGIPEESRDQIFVPNFSTKSSGTGLGLAITKKIIGEHEGSISFTSKAGEGTIFTIELPHKE</sequence>
<feature type="transmembrane region" description="Helical" evidence="11">
    <location>
        <begin position="460"/>
        <end position="483"/>
    </location>
</feature>
<dbReference type="SMART" id="SM00387">
    <property type="entry name" value="HATPase_c"/>
    <property type="match status" value="1"/>
</dbReference>
<keyword evidence="6" id="KW-0808">Transferase</keyword>
<evidence type="ECO:0000259" key="12">
    <source>
        <dbReference type="PROSITE" id="PS50109"/>
    </source>
</evidence>
<dbReference type="Pfam" id="PF02518">
    <property type="entry name" value="HATPase_c"/>
    <property type="match status" value="1"/>
</dbReference>
<dbReference type="SUPFAM" id="SSF55874">
    <property type="entry name" value="ATPase domain of HSP90 chaperone/DNA topoisomerase II/histidine kinase"/>
    <property type="match status" value="1"/>
</dbReference>
<evidence type="ECO:0000313" key="15">
    <source>
        <dbReference type="Proteomes" id="UP001597460"/>
    </source>
</evidence>
<dbReference type="Pfam" id="PF00512">
    <property type="entry name" value="HisKA"/>
    <property type="match status" value="1"/>
</dbReference>
<dbReference type="PANTHER" id="PTHR44936">
    <property type="entry name" value="SENSOR PROTEIN CREC"/>
    <property type="match status" value="1"/>
</dbReference>
<feature type="coiled-coil region" evidence="10">
    <location>
        <begin position="1052"/>
        <end position="1079"/>
    </location>
</feature>
<evidence type="ECO:0000256" key="8">
    <source>
        <dbReference type="ARBA" id="ARBA00022777"/>
    </source>
</evidence>
<protein>
    <recommendedName>
        <fullName evidence="3">histidine kinase</fullName>
        <ecNumber evidence="3">2.7.13.3</ecNumber>
    </recommendedName>
</protein>
<evidence type="ECO:0000256" key="2">
    <source>
        <dbReference type="ARBA" id="ARBA00004651"/>
    </source>
</evidence>
<feature type="domain" description="HAMP" evidence="13">
    <location>
        <begin position="1012"/>
        <end position="1064"/>
    </location>
</feature>
<evidence type="ECO:0000256" key="3">
    <source>
        <dbReference type="ARBA" id="ARBA00012438"/>
    </source>
</evidence>
<keyword evidence="7" id="KW-0547">Nucleotide-binding</keyword>
<evidence type="ECO:0000256" key="9">
    <source>
        <dbReference type="ARBA" id="ARBA00022840"/>
    </source>
</evidence>
<evidence type="ECO:0000256" key="11">
    <source>
        <dbReference type="SAM" id="Phobius"/>
    </source>
</evidence>
<dbReference type="InterPro" id="IPR050980">
    <property type="entry name" value="2C_sensor_his_kinase"/>
</dbReference>
<dbReference type="SUPFAM" id="SSF47384">
    <property type="entry name" value="Homodimeric domain of signal transducing histidine kinase"/>
    <property type="match status" value="1"/>
</dbReference>
<evidence type="ECO:0000259" key="13">
    <source>
        <dbReference type="PROSITE" id="PS50885"/>
    </source>
</evidence>
<feature type="transmembrane region" description="Helical" evidence="11">
    <location>
        <begin position="279"/>
        <end position="300"/>
    </location>
</feature>
<accession>A0ABW5JEW9</accession>
<feature type="transmembrane region" description="Helical" evidence="11">
    <location>
        <begin position="991"/>
        <end position="1012"/>
    </location>
</feature>
<feature type="transmembrane region" description="Helical" evidence="11">
    <location>
        <begin position="831"/>
        <end position="850"/>
    </location>
</feature>
<name>A0ABW5JEW9_9BACT</name>
<dbReference type="PANTHER" id="PTHR44936:SF10">
    <property type="entry name" value="SENSOR PROTEIN RSTB"/>
    <property type="match status" value="1"/>
</dbReference>
<dbReference type="InterPro" id="IPR003594">
    <property type="entry name" value="HATPase_dom"/>
</dbReference>
<organism evidence="14 15">
    <name type="scientific">Gracilimonas halophila</name>
    <dbReference type="NCBI Taxonomy" id="1834464"/>
    <lineage>
        <taxon>Bacteria</taxon>
        <taxon>Pseudomonadati</taxon>
        <taxon>Balneolota</taxon>
        <taxon>Balneolia</taxon>
        <taxon>Balneolales</taxon>
        <taxon>Balneolaceae</taxon>
        <taxon>Gracilimonas</taxon>
    </lineage>
</organism>
<dbReference type="Pfam" id="PF00672">
    <property type="entry name" value="HAMP"/>
    <property type="match status" value="1"/>
</dbReference>
<feature type="transmembrane region" description="Helical" evidence="11">
    <location>
        <begin position="248"/>
        <end position="267"/>
    </location>
</feature>
<dbReference type="GO" id="GO:0005524">
    <property type="term" value="F:ATP binding"/>
    <property type="evidence" value="ECO:0007669"/>
    <property type="project" value="UniProtKB-KW"/>
</dbReference>
<keyword evidence="11" id="KW-0472">Membrane</keyword>
<keyword evidence="4" id="KW-1003">Cell membrane</keyword>
<feature type="transmembrane region" description="Helical" evidence="11">
    <location>
        <begin position="495"/>
        <end position="517"/>
    </location>
</feature>
<dbReference type="InterPro" id="IPR036890">
    <property type="entry name" value="HATPase_C_sf"/>
</dbReference>
<keyword evidence="5" id="KW-0597">Phosphoprotein</keyword>
<feature type="transmembrane region" description="Helical" evidence="11">
    <location>
        <begin position="432"/>
        <end position="454"/>
    </location>
</feature>
<feature type="transmembrane region" description="Helical" evidence="11">
    <location>
        <begin position="353"/>
        <end position="375"/>
    </location>
</feature>
<evidence type="ECO:0000313" key="14">
    <source>
        <dbReference type="EMBL" id="MFD2530836.1"/>
    </source>
</evidence>
<feature type="transmembrane region" description="Helical" evidence="11">
    <location>
        <begin position="320"/>
        <end position="341"/>
    </location>
</feature>
<dbReference type="InterPro" id="IPR003660">
    <property type="entry name" value="HAMP_dom"/>
</dbReference>
<proteinExistence type="predicted"/>
<comment type="subcellular location">
    <subcellularLocation>
        <location evidence="2">Cell membrane</location>
        <topology evidence="2">Multi-pass membrane protein</topology>
    </subcellularLocation>
</comment>
<keyword evidence="8" id="KW-0418">Kinase</keyword>
<evidence type="ECO:0000256" key="10">
    <source>
        <dbReference type="SAM" id="Coils"/>
    </source>
</evidence>
<dbReference type="PROSITE" id="PS50885">
    <property type="entry name" value="HAMP"/>
    <property type="match status" value="1"/>
</dbReference>
<keyword evidence="11" id="KW-0812">Transmembrane</keyword>
<dbReference type="InterPro" id="IPR003661">
    <property type="entry name" value="HisK_dim/P_dom"/>
</dbReference>
<keyword evidence="11" id="KW-1133">Transmembrane helix</keyword>
<dbReference type="RefSeq" id="WP_390296736.1">
    <property type="nucleotide sequence ID" value="NZ_JBHULI010000001.1"/>
</dbReference>
<evidence type="ECO:0000256" key="7">
    <source>
        <dbReference type="ARBA" id="ARBA00022741"/>
    </source>
</evidence>
<dbReference type="SMART" id="SM00304">
    <property type="entry name" value="HAMP"/>
    <property type="match status" value="1"/>
</dbReference>
<comment type="catalytic activity">
    <reaction evidence="1">
        <text>ATP + protein L-histidine = ADP + protein N-phospho-L-histidine.</text>
        <dbReference type="EC" id="2.7.13.3"/>
    </reaction>
</comment>
<dbReference type="SMART" id="SM00388">
    <property type="entry name" value="HisKA"/>
    <property type="match status" value="1"/>
</dbReference>
<dbReference type="Proteomes" id="UP001597460">
    <property type="component" value="Unassembled WGS sequence"/>
</dbReference>
<dbReference type="InterPro" id="IPR005467">
    <property type="entry name" value="His_kinase_dom"/>
</dbReference>
<evidence type="ECO:0000256" key="6">
    <source>
        <dbReference type="ARBA" id="ARBA00022679"/>
    </source>
</evidence>
<dbReference type="InterPro" id="IPR004358">
    <property type="entry name" value="Sig_transdc_His_kin-like_C"/>
</dbReference>
<keyword evidence="15" id="KW-1185">Reference proteome</keyword>
<dbReference type="PRINTS" id="PR00344">
    <property type="entry name" value="BCTRLSENSOR"/>
</dbReference>
<dbReference type="SUPFAM" id="SSF158472">
    <property type="entry name" value="HAMP domain-like"/>
    <property type="match status" value="1"/>
</dbReference>